<dbReference type="EMBL" id="MFTS01000007">
    <property type="protein sequence ID" value="OGI67918.1"/>
    <property type="molecule type" value="Genomic_DNA"/>
</dbReference>
<dbReference type="Proteomes" id="UP000178235">
    <property type="component" value="Unassembled WGS sequence"/>
</dbReference>
<proteinExistence type="predicted"/>
<dbReference type="AlphaFoldDB" id="A0A1F6VEA9"/>
<gene>
    <name evidence="1" type="ORF">A2738_03670</name>
</gene>
<evidence type="ECO:0000313" key="2">
    <source>
        <dbReference type="Proteomes" id="UP000178235"/>
    </source>
</evidence>
<comment type="caution">
    <text evidence="1">The sequence shown here is derived from an EMBL/GenBank/DDBJ whole genome shotgun (WGS) entry which is preliminary data.</text>
</comment>
<reference evidence="1 2" key="1">
    <citation type="journal article" date="2016" name="Nat. Commun.">
        <title>Thousands of microbial genomes shed light on interconnected biogeochemical processes in an aquifer system.</title>
        <authorList>
            <person name="Anantharaman K."/>
            <person name="Brown C.T."/>
            <person name="Hug L.A."/>
            <person name="Sharon I."/>
            <person name="Castelle C.J."/>
            <person name="Probst A.J."/>
            <person name="Thomas B.C."/>
            <person name="Singh A."/>
            <person name="Wilkins M.J."/>
            <person name="Karaoz U."/>
            <person name="Brodie E.L."/>
            <person name="Williams K.H."/>
            <person name="Hubbard S.S."/>
            <person name="Banfield J.F."/>
        </authorList>
    </citation>
    <scope>NUCLEOTIDE SEQUENCE [LARGE SCALE GENOMIC DNA]</scope>
</reference>
<evidence type="ECO:0008006" key="3">
    <source>
        <dbReference type="Google" id="ProtNLM"/>
    </source>
</evidence>
<sequence>MENKGPNIPLTRAKPSTFDESSLETFEGNLEQKINSLVLWINERVKRKQWSNEEIAEKFVKRNAEQILADGDTGFMNPCSDLTLVALALLKKNGFKSTLVVEKLKQKKYDFVGMHFVLEFLEKDVLYFLEFVEKNHVLLKKGGYTHQKEGIETLRIQRITNDVRLDQNIQSILEEAQFDISDFRLEDLIAQLQKDNSPQTYTGYVSKLAHDGNLYLDSQIT</sequence>
<organism evidence="1 2">
    <name type="scientific">Candidatus Nomurabacteria bacterium RIFCSPHIGHO2_01_FULL_42_15</name>
    <dbReference type="NCBI Taxonomy" id="1801742"/>
    <lineage>
        <taxon>Bacteria</taxon>
        <taxon>Candidatus Nomuraibacteriota</taxon>
    </lineage>
</organism>
<evidence type="ECO:0000313" key="1">
    <source>
        <dbReference type="EMBL" id="OGI67918.1"/>
    </source>
</evidence>
<accession>A0A1F6VEA9</accession>
<protein>
    <recommendedName>
        <fullName evidence="3">Transglutaminase-like domain-containing protein</fullName>
    </recommendedName>
</protein>
<name>A0A1F6VEA9_9BACT</name>